<dbReference type="OrthoDB" id="19189at2"/>
<keyword evidence="1" id="KW-0175">Coiled coil</keyword>
<reference evidence="3 4" key="1">
    <citation type="journal article" date="1999" name="Nat. Genet.">
        <title>Comparative genomes of Chlamydia pneumoniae and C. trachomatis.</title>
        <authorList>
            <person name="Kalman S."/>
            <person name="Mitchell W."/>
            <person name="Marathe R."/>
            <person name="Lammel C."/>
            <person name="Fan J."/>
            <person name="Hyman R.W."/>
            <person name="Olinger L."/>
            <person name="Grimwood J."/>
            <person name="Davis R.W."/>
            <person name="Stephens R.S."/>
        </authorList>
    </citation>
    <scope>NUCLEOTIDE SEQUENCE [LARGE SCALE GENOMIC DNA]</scope>
    <source>
        <strain evidence="3 4">CWL029</strain>
    </source>
</reference>
<dbReference type="KEGG" id="cpn:CPn_1008"/>
<feature type="coiled-coil region" evidence="1">
    <location>
        <begin position="253"/>
        <end position="328"/>
    </location>
</feature>
<keyword evidence="2" id="KW-0812">Transmembrane</keyword>
<dbReference type="SMR" id="A0A0H2UMN1"/>
<dbReference type="EMBL" id="AE001363">
    <property type="protein sequence ID" value="AAD19145.1"/>
    <property type="molecule type" value="Genomic_DNA"/>
</dbReference>
<feature type="transmembrane region" description="Helical" evidence="2">
    <location>
        <begin position="61"/>
        <end position="77"/>
    </location>
</feature>
<evidence type="ECO:0000313" key="4">
    <source>
        <dbReference type="Proteomes" id="UP000000801"/>
    </source>
</evidence>
<feature type="transmembrane region" description="Helical" evidence="2">
    <location>
        <begin position="105"/>
        <end position="130"/>
    </location>
</feature>
<accession>A0A0H2UMN1</accession>
<dbReference type="Proteomes" id="UP000000801">
    <property type="component" value="Chromosome"/>
</dbReference>
<dbReference type="RefSeq" id="WP_010883641.1">
    <property type="nucleotide sequence ID" value="NZ_CP160064.1"/>
</dbReference>
<evidence type="ECO:0000256" key="1">
    <source>
        <dbReference type="SAM" id="Coils"/>
    </source>
</evidence>
<feature type="transmembrane region" description="Helical" evidence="2">
    <location>
        <begin position="82"/>
        <end position="99"/>
    </location>
</feature>
<keyword evidence="2" id="KW-1133">Transmembrane helix</keyword>
<sequence length="432" mass="49875">MLKPMYVLSKRLYRWVNQLIKLGDLVKNSRSFSVEWVFISALLLIFGCLGCASVVKVSLVPFLLLFSFLAFPLILCFRGKGYALLLGVFVTLYVAKYVVGETLYVSFWLSGLGVSFLLAFGLFLQGVWLAQEEEMVKGKEQLRLSEDLDAQRSAYEDLLLTKSQEKEFLDARAQGLDRELTECQELLKAAYQKQEYLTIDLKILADQKNSWLEDYAELHNKYIELVSKNGDVVFPWVAEPSVGESQGSERVDVSRWVSALQEKEESLERLRNEILVEKQRCSDYEHRCQELGLLLQNFTALERRCEELQNLLNQKETQINELHQLVCKSEEKVSVEPSAHAETSCVEEKQYKGLYSQLQEQFLEKSETLSLVRKKLFAVQEKYLTLKKKEELTKQDISFDDISMIQGLLERIEILEEEVSHLEELVSRSLSL</sequence>
<name>A0A0H2UMN1_CHLPN</name>
<proteinExistence type="predicted"/>
<evidence type="ECO:0000256" key="2">
    <source>
        <dbReference type="SAM" id="Phobius"/>
    </source>
</evidence>
<protein>
    <submittedName>
        <fullName evidence="3">Uncharacterized protein</fullName>
    </submittedName>
</protein>
<gene>
    <name evidence="3" type="ordered locus">CPn_1008</name>
</gene>
<dbReference type="HOGENOM" id="CLU_768821_0_0_0"/>
<evidence type="ECO:0000313" key="3">
    <source>
        <dbReference type="EMBL" id="AAD19145.1"/>
    </source>
</evidence>
<organism evidence="3 4">
    <name type="scientific">Chlamydia pneumoniae</name>
    <name type="common">Chlamydophila pneumoniae</name>
    <dbReference type="NCBI Taxonomy" id="83558"/>
    <lineage>
        <taxon>Bacteria</taxon>
        <taxon>Pseudomonadati</taxon>
        <taxon>Chlamydiota</taxon>
        <taxon>Chlamydiia</taxon>
        <taxon>Chlamydiales</taxon>
        <taxon>Chlamydiaceae</taxon>
        <taxon>Chlamydia/Chlamydophila group</taxon>
        <taxon>Chlamydia</taxon>
    </lineage>
</organism>
<dbReference type="GeneID" id="45051065"/>
<keyword evidence="2" id="KW-0472">Membrane</keyword>
<dbReference type="PATRIC" id="fig|115713.3.peg.1104"/>
<dbReference type="AlphaFoldDB" id="A0A0H2UMN1"/>
<feature type="transmembrane region" description="Helical" evidence="2">
    <location>
        <begin position="36"/>
        <end position="55"/>
    </location>
</feature>